<keyword evidence="4" id="KW-0902">Two-component regulatory system</keyword>
<keyword evidence="7" id="KW-0804">Transcription</keyword>
<dbReference type="PRINTS" id="PR00032">
    <property type="entry name" value="HTHARAC"/>
</dbReference>
<sequence length="522" mass="61183">MNKVMSFNLLIVDDEPIICRGLSQTIPWSDYNVNVVAVAYDGQEAMEKIIDHGNIDIIVTDVKMPKIDGLQLAELIYKQYPSVQIIMISGYDEFAYAQKAIKLGVKDYQLKPVNVEELIKKVVNLTQALSKTEEQKTALQHMELMNTIYQQINEFTIESMDNSINHQVKIYPVLSRMNEWAEKTNQLTEYDIHALKTDWKHVIQDIVVKNGYQAVSIFTDENLLLTCIIVEENDLKIDLFTTILHPLIQNDMKFIWSDRIIPLQQLQQQYTILINMLPYLPLNNQSIYCYQTERKGQREFPSSIVEEVLSACFQDSNKVRKLVNTLFTYFQTNEYFLHEVVETCMEIMEEVIYRYKSLFEKEVSQLHPKQLESINLAKHNSYSILQTQFNYALDNVMNSVNVQKVNTTDWIIKRAENYIQTYYTSNIKVIELANVMNISPNYFSSLFKQQTGKTFNEYVNQLRMDKAKQLLAETPYRIHEIAKEVGFQEYKYFVEVFKRFTDITPTHYRKLLATQSKNTDES</sequence>
<dbReference type="InterPro" id="IPR011006">
    <property type="entry name" value="CheY-like_superfamily"/>
</dbReference>
<evidence type="ECO:0000256" key="8">
    <source>
        <dbReference type="PROSITE-ProRule" id="PRU00169"/>
    </source>
</evidence>
<evidence type="ECO:0000259" key="10">
    <source>
        <dbReference type="PROSITE" id="PS50110"/>
    </source>
</evidence>
<dbReference type="SUPFAM" id="SSF52172">
    <property type="entry name" value="CheY-like"/>
    <property type="match status" value="1"/>
</dbReference>
<evidence type="ECO:0000313" key="12">
    <source>
        <dbReference type="Proteomes" id="UP000634435"/>
    </source>
</evidence>
<dbReference type="GO" id="GO:0003677">
    <property type="term" value="F:DNA binding"/>
    <property type="evidence" value="ECO:0007669"/>
    <property type="project" value="UniProtKB-KW"/>
</dbReference>
<accession>A0ABQ2DKF4</accession>
<organism evidence="11 12">
    <name type="scientific">Virgibacillus kapii</name>
    <dbReference type="NCBI Taxonomy" id="1638645"/>
    <lineage>
        <taxon>Bacteria</taxon>
        <taxon>Bacillati</taxon>
        <taxon>Bacillota</taxon>
        <taxon>Bacilli</taxon>
        <taxon>Bacillales</taxon>
        <taxon>Bacillaceae</taxon>
        <taxon>Virgibacillus</taxon>
    </lineage>
</organism>
<evidence type="ECO:0000256" key="4">
    <source>
        <dbReference type="ARBA" id="ARBA00023012"/>
    </source>
</evidence>
<dbReference type="EMBL" id="BMPN01000003">
    <property type="protein sequence ID" value="GGJ58660.1"/>
    <property type="molecule type" value="Genomic_DNA"/>
</dbReference>
<dbReference type="InterPro" id="IPR009057">
    <property type="entry name" value="Homeodomain-like_sf"/>
</dbReference>
<dbReference type="Pfam" id="PF00072">
    <property type="entry name" value="Response_reg"/>
    <property type="match status" value="1"/>
</dbReference>
<dbReference type="Gene3D" id="1.10.10.60">
    <property type="entry name" value="Homeodomain-like"/>
    <property type="match status" value="2"/>
</dbReference>
<dbReference type="PANTHER" id="PTHR42713">
    <property type="entry name" value="HISTIDINE KINASE-RELATED"/>
    <property type="match status" value="1"/>
</dbReference>
<dbReference type="PANTHER" id="PTHR42713:SF3">
    <property type="entry name" value="TRANSCRIPTIONAL REGULATORY PROTEIN HPTR"/>
    <property type="match status" value="1"/>
</dbReference>
<evidence type="ECO:0000256" key="3">
    <source>
        <dbReference type="ARBA" id="ARBA00022553"/>
    </source>
</evidence>
<comment type="subcellular location">
    <subcellularLocation>
        <location evidence="1">Cytoplasm</location>
    </subcellularLocation>
</comment>
<evidence type="ECO:0000256" key="1">
    <source>
        <dbReference type="ARBA" id="ARBA00004496"/>
    </source>
</evidence>
<keyword evidence="6 11" id="KW-0238">DNA-binding</keyword>
<dbReference type="InterPro" id="IPR018060">
    <property type="entry name" value="HTH_AraC"/>
</dbReference>
<feature type="domain" description="Response regulatory" evidence="10">
    <location>
        <begin position="8"/>
        <end position="126"/>
    </location>
</feature>
<evidence type="ECO:0000256" key="5">
    <source>
        <dbReference type="ARBA" id="ARBA00023015"/>
    </source>
</evidence>
<proteinExistence type="predicted"/>
<evidence type="ECO:0000313" key="11">
    <source>
        <dbReference type="EMBL" id="GGJ58660.1"/>
    </source>
</evidence>
<dbReference type="Proteomes" id="UP000634435">
    <property type="component" value="Unassembled WGS sequence"/>
</dbReference>
<dbReference type="SUPFAM" id="SSF46689">
    <property type="entry name" value="Homeodomain-like"/>
    <property type="match status" value="2"/>
</dbReference>
<dbReference type="InterPro" id="IPR020449">
    <property type="entry name" value="Tscrpt_reg_AraC-type_HTH"/>
</dbReference>
<gene>
    <name evidence="11" type="ORF">GCM10007111_20800</name>
</gene>
<feature type="modified residue" description="4-aspartylphosphate" evidence="8">
    <location>
        <position position="61"/>
    </location>
</feature>
<dbReference type="InterPro" id="IPR001789">
    <property type="entry name" value="Sig_transdc_resp-reg_receiver"/>
</dbReference>
<dbReference type="Pfam" id="PF12833">
    <property type="entry name" value="HTH_18"/>
    <property type="match status" value="1"/>
</dbReference>
<feature type="domain" description="HTH araC/xylS-type" evidence="9">
    <location>
        <begin position="413"/>
        <end position="511"/>
    </location>
</feature>
<evidence type="ECO:0000256" key="2">
    <source>
        <dbReference type="ARBA" id="ARBA00022490"/>
    </source>
</evidence>
<protein>
    <submittedName>
        <fullName evidence="11">DNA-binding response regulator</fullName>
    </submittedName>
</protein>
<dbReference type="PROSITE" id="PS50110">
    <property type="entry name" value="RESPONSE_REGULATORY"/>
    <property type="match status" value="1"/>
</dbReference>
<reference evidence="12" key="1">
    <citation type="journal article" date="2019" name="Int. J. Syst. Evol. Microbiol.">
        <title>The Global Catalogue of Microorganisms (GCM) 10K type strain sequencing project: providing services to taxonomists for standard genome sequencing and annotation.</title>
        <authorList>
            <consortium name="The Broad Institute Genomics Platform"/>
            <consortium name="The Broad Institute Genome Sequencing Center for Infectious Disease"/>
            <person name="Wu L."/>
            <person name="Ma J."/>
        </authorList>
    </citation>
    <scope>NUCLEOTIDE SEQUENCE [LARGE SCALE GENOMIC DNA]</scope>
    <source>
        <strain evidence="12">JCM 30071</strain>
    </source>
</reference>
<name>A0ABQ2DKF4_9BACI</name>
<evidence type="ECO:0000256" key="7">
    <source>
        <dbReference type="ARBA" id="ARBA00023163"/>
    </source>
</evidence>
<dbReference type="CDD" id="cd17536">
    <property type="entry name" value="REC_YesN-like"/>
    <property type="match status" value="1"/>
</dbReference>
<dbReference type="SMART" id="SM00448">
    <property type="entry name" value="REC"/>
    <property type="match status" value="1"/>
</dbReference>
<keyword evidence="2" id="KW-0963">Cytoplasm</keyword>
<evidence type="ECO:0000256" key="6">
    <source>
        <dbReference type="ARBA" id="ARBA00023125"/>
    </source>
</evidence>
<keyword evidence="3 8" id="KW-0597">Phosphoprotein</keyword>
<comment type="caution">
    <text evidence="11">The sequence shown here is derived from an EMBL/GenBank/DDBJ whole genome shotgun (WGS) entry which is preliminary data.</text>
</comment>
<keyword evidence="12" id="KW-1185">Reference proteome</keyword>
<keyword evidence="5" id="KW-0805">Transcription regulation</keyword>
<dbReference type="InterPro" id="IPR051552">
    <property type="entry name" value="HptR"/>
</dbReference>
<dbReference type="PROSITE" id="PS01124">
    <property type="entry name" value="HTH_ARAC_FAMILY_2"/>
    <property type="match status" value="1"/>
</dbReference>
<dbReference type="Gene3D" id="3.40.50.2300">
    <property type="match status" value="1"/>
</dbReference>
<dbReference type="SMART" id="SM00342">
    <property type="entry name" value="HTH_ARAC"/>
    <property type="match status" value="1"/>
</dbReference>
<evidence type="ECO:0000259" key="9">
    <source>
        <dbReference type="PROSITE" id="PS01124"/>
    </source>
</evidence>